<dbReference type="GO" id="GO:0007166">
    <property type="term" value="P:cell surface receptor signaling pathway"/>
    <property type="evidence" value="ECO:0007669"/>
    <property type="project" value="TreeGrafter"/>
</dbReference>
<dbReference type="AlphaFoldDB" id="A0A3B4H6N6"/>
<dbReference type="SMART" id="SM00409">
    <property type="entry name" value="IG"/>
    <property type="match status" value="1"/>
</dbReference>
<evidence type="ECO:0000256" key="1">
    <source>
        <dbReference type="ARBA" id="ARBA00022729"/>
    </source>
</evidence>
<dbReference type="GeneTree" id="ENSGT00940000166007"/>
<dbReference type="Gene3D" id="2.60.40.10">
    <property type="entry name" value="Immunoglobulins"/>
    <property type="match status" value="1"/>
</dbReference>
<reference evidence="4" key="1">
    <citation type="submission" date="2023-09" db="UniProtKB">
        <authorList>
            <consortium name="Ensembl"/>
        </authorList>
    </citation>
    <scope>IDENTIFICATION</scope>
</reference>
<accession>A0A3B4H6N6</accession>
<evidence type="ECO:0000313" key="4">
    <source>
        <dbReference type="Ensembl" id="ENSPNYP00000030089.1"/>
    </source>
</evidence>
<evidence type="ECO:0000259" key="3">
    <source>
        <dbReference type="PROSITE" id="PS50835"/>
    </source>
</evidence>
<proteinExistence type="predicted"/>
<dbReference type="InterPro" id="IPR050413">
    <property type="entry name" value="TCR_beta_variable"/>
</dbReference>
<dbReference type="SMART" id="SM00406">
    <property type="entry name" value="IGv"/>
    <property type="match status" value="1"/>
</dbReference>
<keyword evidence="2" id="KW-0391">Immunity</keyword>
<evidence type="ECO:0000256" key="2">
    <source>
        <dbReference type="ARBA" id="ARBA00022859"/>
    </source>
</evidence>
<dbReference type="InterPro" id="IPR007110">
    <property type="entry name" value="Ig-like_dom"/>
</dbReference>
<dbReference type="Pfam" id="PF07686">
    <property type="entry name" value="V-set"/>
    <property type="match status" value="1"/>
</dbReference>
<dbReference type="InterPro" id="IPR013106">
    <property type="entry name" value="Ig_V-set"/>
</dbReference>
<dbReference type="PANTHER" id="PTHR23268:SF102">
    <property type="entry name" value="IMMUNOGLOBULIN V-SET DOMAIN-CONTAINING PROTEIN"/>
    <property type="match status" value="1"/>
</dbReference>
<dbReference type="InterPro" id="IPR013783">
    <property type="entry name" value="Ig-like_fold"/>
</dbReference>
<sequence>MTTVFSTASLRNEVETCASDTKSLSQTPPSIIRRIGESVQSEIKCSHSIKDYEVILWYKQDQHQTLEILGYVNLQFVNKESNPSGNISFDGDGRKKSALTIYNLKFSDSAVYFCAAKRHTLVSYLSSINCDVLHRRGMFNMISTVFILFFFQLMGDNGEYSKIRKSSQSW</sequence>
<name>A0A3B4H6N6_9CICH</name>
<dbReference type="InterPro" id="IPR036179">
    <property type="entry name" value="Ig-like_dom_sf"/>
</dbReference>
<keyword evidence="1" id="KW-0732">Signal</keyword>
<dbReference type="SUPFAM" id="SSF48726">
    <property type="entry name" value="Immunoglobulin"/>
    <property type="match status" value="1"/>
</dbReference>
<protein>
    <recommendedName>
        <fullName evidence="3">Ig-like domain-containing protein</fullName>
    </recommendedName>
</protein>
<dbReference type="GO" id="GO:0002376">
    <property type="term" value="P:immune system process"/>
    <property type="evidence" value="ECO:0007669"/>
    <property type="project" value="UniProtKB-KW"/>
</dbReference>
<dbReference type="Ensembl" id="ENSPNYT00000030821.1">
    <property type="protein sequence ID" value="ENSPNYP00000030089.1"/>
    <property type="gene ID" value="ENSPNYG00000022692.1"/>
</dbReference>
<dbReference type="GO" id="GO:0005886">
    <property type="term" value="C:plasma membrane"/>
    <property type="evidence" value="ECO:0007669"/>
    <property type="project" value="TreeGrafter"/>
</dbReference>
<organism evidence="4">
    <name type="scientific">Pundamilia nyererei</name>
    <dbReference type="NCBI Taxonomy" id="303518"/>
    <lineage>
        <taxon>Eukaryota</taxon>
        <taxon>Metazoa</taxon>
        <taxon>Chordata</taxon>
        <taxon>Craniata</taxon>
        <taxon>Vertebrata</taxon>
        <taxon>Euteleostomi</taxon>
        <taxon>Actinopterygii</taxon>
        <taxon>Neopterygii</taxon>
        <taxon>Teleostei</taxon>
        <taxon>Neoteleostei</taxon>
        <taxon>Acanthomorphata</taxon>
        <taxon>Ovalentaria</taxon>
        <taxon>Cichlomorphae</taxon>
        <taxon>Cichliformes</taxon>
        <taxon>Cichlidae</taxon>
        <taxon>African cichlids</taxon>
        <taxon>Pseudocrenilabrinae</taxon>
        <taxon>Haplochromini</taxon>
        <taxon>Pundamilia</taxon>
    </lineage>
</organism>
<dbReference type="PROSITE" id="PS50835">
    <property type="entry name" value="IG_LIKE"/>
    <property type="match status" value="1"/>
</dbReference>
<dbReference type="InterPro" id="IPR003599">
    <property type="entry name" value="Ig_sub"/>
</dbReference>
<dbReference type="PANTHER" id="PTHR23268">
    <property type="entry name" value="T-CELL RECEPTOR BETA CHAIN"/>
    <property type="match status" value="1"/>
</dbReference>
<feature type="domain" description="Ig-like" evidence="3">
    <location>
        <begin position="22"/>
        <end position="129"/>
    </location>
</feature>